<evidence type="ECO:0000313" key="2">
    <source>
        <dbReference type="Proteomes" id="UP000606974"/>
    </source>
</evidence>
<dbReference type="EMBL" id="JAACFV010000005">
    <property type="protein sequence ID" value="KAF7513605.1"/>
    <property type="molecule type" value="Genomic_DNA"/>
</dbReference>
<dbReference type="Proteomes" id="UP000606974">
    <property type="component" value="Unassembled WGS sequence"/>
</dbReference>
<organism evidence="1 2">
    <name type="scientific">Endocarpon pusillum</name>
    <dbReference type="NCBI Taxonomy" id="364733"/>
    <lineage>
        <taxon>Eukaryota</taxon>
        <taxon>Fungi</taxon>
        <taxon>Dikarya</taxon>
        <taxon>Ascomycota</taxon>
        <taxon>Pezizomycotina</taxon>
        <taxon>Eurotiomycetes</taxon>
        <taxon>Chaetothyriomycetidae</taxon>
        <taxon>Verrucariales</taxon>
        <taxon>Verrucariaceae</taxon>
        <taxon>Endocarpon</taxon>
    </lineage>
</organism>
<keyword evidence="2" id="KW-1185">Reference proteome</keyword>
<name>A0A8H7AYS2_9EURO</name>
<proteinExistence type="predicted"/>
<reference evidence="1" key="1">
    <citation type="submission" date="2020-02" db="EMBL/GenBank/DDBJ databases">
        <authorList>
            <person name="Palmer J.M."/>
        </authorList>
    </citation>
    <scope>NUCLEOTIDE SEQUENCE</scope>
    <source>
        <strain evidence="1">EPUS1.4</strain>
        <tissue evidence="1">Thallus</tissue>
    </source>
</reference>
<comment type="caution">
    <text evidence="1">The sequence shown here is derived from an EMBL/GenBank/DDBJ whole genome shotgun (WGS) entry which is preliminary data.</text>
</comment>
<evidence type="ECO:0000313" key="1">
    <source>
        <dbReference type="EMBL" id="KAF7513605.1"/>
    </source>
</evidence>
<sequence length="118" mass="13412">MKECSEKQIYVIGGRERRTNIGKSETDDCEAPSAGSTLHVGDGEWKHPLRDCLWVEVNLLKIRPEEKLTRPRTSTVEQPAQIARTTAYGDQFFAVQGLEHFAILTLLHGSLHCFWFGR</sequence>
<gene>
    <name evidence="1" type="ORF">GJ744_008899</name>
</gene>
<accession>A0A8H7AYS2</accession>
<protein>
    <submittedName>
        <fullName evidence="1">Uncharacterized protein</fullName>
    </submittedName>
</protein>
<dbReference type="AlphaFoldDB" id="A0A8H7AYS2"/>